<reference evidence="2" key="1">
    <citation type="submission" date="2021-05" db="EMBL/GenBank/DDBJ databases">
        <title>The genome of the haptophyte Pavlova lutheri (Diacronema luteri, Pavlovales) - a model for lipid biosynthesis in eukaryotic algae.</title>
        <authorList>
            <person name="Hulatt C.J."/>
            <person name="Posewitz M.C."/>
        </authorList>
    </citation>
    <scope>NUCLEOTIDE SEQUENCE</scope>
    <source>
        <strain evidence="2">NIVA-4/92</strain>
    </source>
</reference>
<feature type="region of interest" description="Disordered" evidence="1">
    <location>
        <begin position="158"/>
        <end position="198"/>
    </location>
</feature>
<proteinExistence type="predicted"/>
<gene>
    <name evidence="2" type="ORF">KFE25_009858</name>
</gene>
<evidence type="ECO:0000313" key="2">
    <source>
        <dbReference type="EMBL" id="KAG8457098.1"/>
    </source>
</evidence>
<dbReference type="EMBL" id="JAGTXO010000083">
    <property type="protein sequence ID" value="KAG8457098.1"/>
    <property type="molecule type" value="Genomic_DNA"/>
</dbReference>
<feature type="region of interest" description="Disordered" evidence="1">
    <location>
        <begin position="1"/>
        <end position="81"/>
    </location>
</feature>
<feature type="compositionally biased region" description="Basic residues" evidence="1">
    <location>
        <begin position="188"/>
        <end position="198"/>
    </location>
</feature>
<sequence>MRSVPTATRAAGASEQRSSALGLVAAPPHGELVDQARGSASPHIVAPASALAPRLAGDGDRRSGGRGRGSPREENARADERVERASLAAPVLVPRWWLVAGAAHGTTAGAELDTVGDAADAMGVAVQSTRGDSECEEEETCDAAFLLRHSMLPRIFQTPPLPATGAHRRPCQSSLSAAPHARPSQHAAPRRRGSRAAG</sequence>
<organism evidence="2 3">
    <name type="scientific">Diacronema lutheri</name>
    <name type="common">Unicellular marine alga</name>
    <name type="synonym">Monochrysis lutheri</name>
    <dbReference type="NCBI Taxonomy" id="2081491"/>
    <lineage>
        <taxon>Eukaryota</taxon>
        <taxon>Haptista</taxon>
        <taxon>Haptophyta</taxon>
        <taxon>Pavlovophyceae</taxon>
        <taxon>Pavlovales</taxon>
        <taxon>Pavlovaceae</taxon>
        <taxon>Diacronema</taxon>
    </lineage>
</organism>
<accession>A0A8J5X0Z3</accession>
<evidence type="ECO:0000313" key="3">
    <source>
        <dbReference type="Proteomes" id="UP000751190"/>
    </source>
</evidence>
<evidence type="ECO:0000256" key="1">
    <source>
        <dbReference type="SAM" id="MobiDB-lite"/>
    </source>
</evidence>
<name>A0A8J5X0Z3_DIALT</name>
<dbReference type="Proteomes" id="UP000751190">
    <property type="component" value="Unassembled WGS sequence"/>
</dbReference>
<keyword evidence="3" id="KW-1185">Reference proteome</keyword>
<dbReference type="AlphaFoldDB" id="A0A8J5X0Z3"/>
<feature type="compositionally biased region" description="Basic and acidic residues" evidence="1">
    <location>
        <begin position="70"/>
        <end position="81"/>
    </location>
</feature>
<comment type="caution">
    <text evidence="2">The sequence shown here is derived from an EMBL/GenBank/DDBJ whole genome shotgun (WGS) entry which is preliminary data.</text>
</comment>
<protein>
    <submittedName>
        <fullName evidence="2">Uncharacterized protein</fullName>
    </submittedName>
</protein>